<sequence>MPKVTAEYREARRDEITAAAIRTFANKGFAGASMADIIAESGLSAGAIYGHFAGKHEIMMAVAREVIGSRVDDLREFAEGRPAPSPSEVLSHMLPGLSNDLAQPPLLLQVWGQAMVEEGMRRLLWEVFADLRHVYASYFEAWAREHEGMDETTARAWAQRLLPLAIGLGQGFIVQSAVFEDFDAEAYLASLREFLPH</sequence>
<evidence type="ECO:0000259" key="6">
    <source>
        <dbReference type="PROSITE" id="PS50977"/>
    </source>
</evidence>
<dbReference type="PROSITE" id="PS50977">
    <property type="entry name" value="HTH_TETR_2"/>
    <property type="match status" value="1"/>
</dbReference>
<keyword evidence="4" id="KW-0804">Transcription</keyword>
<name>A0ABP8VZW8_9MICO</name>
<dbReference type="SUPFAM" id="SSF46689">
    <property type="entry name" value="Homeodomain-like"/>
    <property type="match status" value="1"/>
</dbReference>
<dbReference type="InterPro" id="IPR039538">
    <property type="entry name" value="BetI_C"/>
</dbReference>
<keyword evidence="8" id="KW-1185">Reference proteome</keyword>
<evidence type="ECO:0000256" key="3">
    <source>
        <dbReference type="ARBA" id="ARBA00023125"/>
    </source>
</evidence>
<dbReference type="InterPro" id="IPR050109">
    <property type="entry name" value="HTH-type_TetR-like_transc_reg"/>
</dbReference>
<evidence type="ECO:0000256" key="2">
    <source>
        <dbReference type="ARBA" id="ARBA00023015"/>
    </source>
</evidence>
<gene>
    <name evidence="7" type="ORF">GCM10025780_21500</name>
</gene>
<evidence type="ECO:0000313" key="8">
    <source>
        <dbReference type="Proteomes" id="UP001501295"/>
    </source>
</evidence>
<feature type="domain" description="HTH tetR-type" evidence="6">
    <location>
        <begin position="10"/>
        <end position="70"/>
    </location>
</feature>
<dbReference type="InterPro" id="IPR009057">
    <property type="entry name" value="Homeodomain-like_sf"/>
</dbReference>
<dbReference type="EMBL" id="BAABLM010000003">
    <property type="protein sequence ID" value="GAA4676573.1"/>
    <property type="molecule type" value="Genomic_DNA"/>
</dbReference>
<dbReference type="PROSITE" id="PS01081">
    <property type="entry name" value="HTH_TETR_1"/>
    <property type="match status" value="1"/>
</dbReference>
<dbReference type="InterPro" id="IPR023772">
    <property type="entry name" value="DNA-bd_HTH_TetR-type_CS"/>
</dbReference>
<dbReference type="SUPFAM" id="SSF48498">
    <property type="entry name" value="Tetracyclin repressor-like, C-terminal domain"/>
    <property type="match status" value="1"/>
</dbReference>
<protein>
    <recommendedName>
        <fullName evidence="6">HTH tetR-type domain-containing protein</fullName>
    </recommendedName>
</protein>
<dbReference type="InterPro" id="IPR036271">
    <property type="entry name" value="Tet_transcr_reg_TetR-rel_C_sf"/>
</dbReference>
<evidence type="ECO:0000256" key="4">
    <source>
        <dbReference type="ARBA" id="ARBA00023163"/>
    </source>
</evidence>
<organism evidence="7 8">
    <name type="scientific">Frondihabitans cladoniiphilus</name>
    <dbReference type="NCBI Taxonomy" id="715785"/>
    <lineage>
        <taxon>Bacteria</taxon>
        <taxon>Bacillati</taxon>
        <taxon>Actinomycetota</taxon>
        <taxon>Actinomycetes</taxon>
        <taxon>Micrococcales</taxon>
        <taxon>Microbacteriaceae</taxon>
        <taxon>Frondihabitans</taxon>
    </lineage>
</organism>
<evidence type="ECO:0000313" key="7">
    <source>
        <dbReference type="EMBL" id="GAA4676573.1"/>
    </source>
</evidence>
<reference evidence="8" key="1">
    <citation type="journal article" date="2019" name="Int. J. Syst. Evol. Microbiol.">
        <title>The Global Catalogue of Microorganisms (GCM) 10K type strain sequencing project: providing services to taxonomists for standard genome sequencing and annotation.</title>
        <authorList>
            <consortium name="The Broad Institute Genomics Platform"/>
            <consortium name="The Broad Institute Genome Sequencing Center for Infectious Disease"/>
            <person name="Wu L."/>
            <person name="Ma J."/>
        </authorList>
    </citation>
    <scope>NUCLEOTIDE SEQUENCE [LARGE SCALE GENOMIC DNA]</scope>
    <source>
        <strain evidence="8">JCM 18956</strain>
    </source>
</reference>
<feature type="DNA-binding region" description="H-T-H motif" evidence="5">
    <location>
        <begin position="33"/>
        <end position="52"/>
    </location>
</feature>
<keyword evidence="3 5" id="KW-0238">DNA-binding</keyword>
<dbReference type="RefSeq" id="WP_345375848.1">
    <property type="nucleotide sequence ID" value="NZ_BAABLM010000003.1"/>
</dbReference>
<accession>A0ABP8VZW8</accession>
<dbReference type="InterPro" id="IPR001647">
    <property type="entry name" value="HTH_TetR"/>
</dbReference>
<dbReference type="PRINTS" id="PR00455">
    <property type="entry name" value="HTHTETR"/>
</dbReference>
<comment type="caution">
    <text evidence="7">The sequence shown here is derived from an EMBL/GenBank/DDBJ whole genome shotgun (WGS) entry which is preliminary data.</text>
</comment>
<dbReference type="PANTHER" id="PTHR30055">
    <property type="entry name" value="HTH-TYPE TRANSCRIPTIONAL REGULATOR RUTR"/>
    <property type="match status" value="1"/>
</dbReference>
<dbReference type="Proteomes" id="UP001501295">
    <property type="component" value="Unassembled WGS sequence"/>
</dbReference>
<dbReference type="Gene3D" id="1.10.357.10">
    <property type="entry name" value="Tetracycline Repressor, domain 2"/>
    <property type="match status" value="1"/>
</dbReference>
<dbReference type="Pfam" id="PF13977">
    <property type="entry name" value="TetR_C_6"/>
    <property type="match status" value="1"/>
</dbReference>
<evidence type="ECO:0000256" key="5">
    <source>
        <dbReference type="PROSITE-ProRule" id="PRU00335"/>
    </source>
</evidence>
<keyword evidence="1" id="KW-0678">Repressor</keyword>
<evidence type="ECO:0000256" key="1">
    <source>
        <dbReference type="ARBA" id="ARBA00022491"/>
    </source>
</evidence>
<keyword evidence="2" id="KW-0805">Transcription regulation</keyword>
<dbReference type="Pfam" id="PF00440">
    <property type="entry name" value="TetR_N"/>
    <property type="match status" value="1"/>
</dbReference>
<proteinExistence type="predicted"/>
<dbReference type="PANTHER" id="PTHR30055:SF234">
    <property type="entry name" value="HTH-TYPE TRANSCRIPTIONAL REGULATOR BETI"/>
    <property type="match status" value="1"/>
</dbReference>